<dbReference type="EMBL" id="VCQT01000034">
    <property type="protein sequence ID" value="TMW12452.1"/>
    <property type="molecule type" value="Genomic_DNA"/>
</dbReference>
<dbReference type="EC" id="1.1.1.193" evidence="12"/>
<keyword evidence="12 14" id="KW-0378">Hydrolase</keyword>
<dbReference type="InterPro" id="IPR024072">
    <property type="entry name" value="DHFR-like_dom_sf"/>
</dbReference>
<keyword evidence="15" id="KW-1185">Reference proteome</keyword>
<evidence type="ECO:0000256" key="11">
    <source>
        <dbReference type="ARBA" id="ARBA00023268"/>
    </source>
</evidence>
<dbReference type="Proteomes" id="UP000739180">
    <property type="component" value="Unassembled WGS sequence"/>
</dbReference>
<keyword evidence="8 12" id="KW-0862">Zinc</keyword>
<keyword evidence="10 12" id="KW-0560">Oxidoreductase</keyword>
<comment type="similarity">
    <text evidence="4 12">In the N-terminal section; belongs to the cytidine and deoxycytidylate deaminase family.</text>
</comment>
<dbReference type="InterPro" id="IPR016192">
    <property type="entry name" value="APOBEC/CMP_deaminase_Zn-bd"/>
</dbReference>
<evidence type="ECO:0000256" key="8">
    <source>
        <dbReference type="ARBA" id="ARBA00022833"/>
    </source>
</evidence>
<keyword evidence="9 12" id="KW-0521">NADP</keyword>
<dbReference type="Pfam" id="PF01872">
    <property type="entry name" value="RibD_C"/>
    <property type="match status" value="1"/>
</dbReference>
<sequence length="371" mass="39712">MLRALELARRGLYTTDPNPRVGCVIARHGEIIAEGFHARAGEPHAERHALAAAGDRARGATAYVTLEPCSHTGRTGPCADALVAAGVARVVVAMEDPNPQVAGRGLRKLRDAGIEVEVGLQEQDARALNPGFIRRMGGQRPYIRIKAAASLDGRTAMASGESQWITGAAAREDVQRLRARSSAIITGIGTVLADRPSYTVRPEQWTRADYGSDWVRPPLRVILDRDLRTPVDVPVVTAEGECLIVGGEAHPERQSVLQAAGAEVIHLSASGSGIDLQALLAELARRECNEILVECGATLAGAFVQEGLFDELIVYLAPALLGTDARGLLALPLARMAEKIPLQWQDVRRVGDDLRLTLQPTASRLRPSALA</sequence>
<dbReference type="Gene3D" id="3.40.140.10">
    <property type="entry name" value="Cytidine Deaminase, domain 2"/>
    <property type="match status" value="1"/>
</dbReference>
<keyword evidence="11" id="KW-0511">Multifunctional enzyme</keyword>
<feature type="domain" description="CMP/dCMP-type deaminase" evidence="13">
    <location>
        <begin position="1"/>
        <end position="117"/>
    </location>
</feature>
<dbReference type="NCBIfam" id="TIGR00227">
    <property type="entry name" value="ribD_Cterm"/>
    <property type="match status" value="1"/>
</dbReference>
<dbReference type="SUPFAM" id="SSF53597">
    <property type="entry name" value="Dihydrofolate reductase-like"/>
    <property type="match status" value="1"/>
</dbReference>
<keyword evidence="6 12" id="KW-0686">Riboflavin biosynthesis</keyword>
<reference evidence="14 15" key="1">
    <citation type="submission" date="2019-05" db="EMBL/GenBank/DDBJ databases">
        <title>Genome of Alcanivorax gelatiniphagus, an oil degrading marine bacteria.</title>
        <authorList>
            <person name="Kwon K.K."/>
        </authorList>
    </citation>
    <scope>NUCLEOTIDE SEQUENCE [LARGE SCALE GENOMIC DNA]</scope>
    <source>
        <strain evidence="14 15">MEBiC 08158</strain>
    </source>
</reference>
<comment type="similarity">
    <text evidence="5 12">In the C-terminal section; belongs to the HTP reductase family.</text>
</comment>
<evidence type="ECO:0000256" key="6">
    <source>
        <dbReference type="ARBA" id="ARBA00022619"/>
    </source>
</evidence>
<evidence type="ECO:0000256" key="9">
    <source>
        <dbReference type="ARBA" id="ARBA00022857"/>
    </source>
</evidence>
<comment type="pathway">
    <text evidence="3 12">Cofactor biosynthesis; riboflavin biosynthesis; 5-amino-6-(D-ribitylamino)uracil from GTP: step 3/4.</text>
</comment>
<accession>A0ABY2XKC8</accession>
<evidence type="ECO:0000313" key="14">
    <source>
        <dbReference type="EMBL" id="TMW12452.1"/>
    </source>
</evidence>
<organism evidence="14 15">
    <name type="scientific">Alloalcanivorax gelatiniphagus</name>
    <dbReference type="NCBI Taxonomy" id="1194167"/>
    <lineage>
        <taxon>Bacteria</taxon>
        <taxon>Pseudomonadati</taxon>
        <taxon>Pseudomonadota</taxon>
        <taxon>Gammaproteobacteria</taxon>
        <taxon>Oceanospirillales</taxon>
        <taxon>Alcanivoracaceae</taxon>
        <taxon>Alloalcanivorax</taxon>
    </lineage>
</organism>
<dbReference type="InterPro" id="IPR011549">
    <property type="entry name" value="RibD_C"/>
</dbReference>
<dbReference type="GO" id="GO:0008835">
    <property type="term" value="F:diaminohydroxyphosphoribosylaminopyrimidine deaminase activity"/>
    <property type="evidence" value="ECO:0007669"/>
    <property type="project" value="UniProtKB-EC"/>
</dbReference>
<dbReference type="InterPro" id="IPR002734">
    <property type="entry name" value="RibDG_C"/>
</dbReference>
<dbReference type="SUPFAM" id="SSF53927">
    <property type="entry name" value="Cytidine deaminase-like"/>
    <property type="match status" value="1"/>
</dbReference>
<evidence type="ECO:0000259" key="13">
    <source>
        <dbReference type="PROSITE" id="PS51747"/>
    </source>
</evidence>
<evidence type="ECO:0000256" key="1">
    <source>
        <dbReference type="ARBA" id="ARBA00002151"/>
    </source>
</evidence>
<comment type="cofactor">
    <cofactor evidence="12">
        <name>Zn(2+)</name>
        <dbReference type="ChEBI" id="CHEBI:29105"/>
    </cofactor>
    <text evidence="12">Binds 1 zinc ion.</text>
</comment>
<evidence type="ECO:0000256" key="2">
    <source>
        <dbReference type="ARBA" id="ARBA00004882"/>
    </source>
</evidence>
<evidence type="ECO:0000256" key="12">
    <source>
        <dbReference type="PIRNR" id="PIRNR006769"/>
    </source>
</evidence>
<comment type="caution">
    <text evidence="14">The sequence shown here is derived from an EMBL/GenBank/DDBJ whole genome shotgun (WGS) entry which is preliminary data.</text>
</comment>
<comment type="catalytic activity">
    <reaction evidence="12">
        <text>2,5-diamino-6-hydroxy-4-(5-phosphoribosylamino)-pyrimidine + H2O + H(+) = 5-amino-6-(5-phospho-D-ribosylamino)uracil + NH4(+)</text>
        <dbReference type="Rhea" id="RHEA:21868"/>
        <dbReference type="ChEBI" id="CHEBI:15377"/>
        <dbReference type="ChEBI" id="CHEBI:15378"/>
        <dbReference type="ChEBI" id="CHEBI:28938"/>
        <dbReference type="ChEBI" id="CHEBI:58453"/>
        <dbReference type="ChEBI" id="CHEBI:58614"/>
        <dbReference type="EC" id="3.5.4.26"/>
    </reaction>
</comment>
<dbReference type="CDD" id="cd01284">
    <property type="entry name" value="Riboflavin_deaminase-reductase"/>
    <property type="match status" value="1"/>
</dbReference>
<evidence type="ECO:0000256" key="7">
    <source>
        <dbReference type="ARBA" id="ARBA00022723"/>
    </source>
</evidence>
<dbReference type="InterPro" id="IPR002125">
    <property type="entry name" value="CMP_dCMP_dom"/>
</dbReference>
<proteinExistence type="inferred from homology"/>
<dbReference type="InterPro" id="IPR016193">
    <property type="entry name" value="Cytidine_deaminase-like"/>
</dbReference>
<dbReference type="NCBIfam" id="TIGR00326">
    <property type="entry name" value="eubact_ribD"/>
    <property type="match status" value="1"/>
</dbReference>
<dbReference type="EC" id="3.5.4.26" evidence="12"/>
<evidence type="ECO:0000256" key="4">
    <source>
        <dbReference type="ARBA" id="ARBA00005259"/>
    </source>
</evidence>
<comment type="function">
    <text evidence="1 12">Converts 2,5-diamino-6-(ribosylamino)-4(3h)-pyrimidinone 5'-phosphate into 5-amino-6-(ribosylamino)-2,4(1h,3h)-pyrimidinedione 5'-phosphate.</text>
</comment>
<comment type="pathway">
    <text evidence="2 12">Cofactor biosynthesis; riboflavin biosynthesis; 5-amino-6-(D-ribitylamino)uracil from GTP: step 2/4.</text>
</comment>
<dbReference type="PIRSF" id="PIRSF006769">
    <property type="entry name" value="RibD"/>
    <property type="match status" value="1"/>
</dbReference>
<evidence type="ECO:0000313" key="15">
    <source>
        <dbReference type="Proteomes" id="UP000739180"/>
    </source>
</evidence>
<comment type="catalytic activity">
    <reaction evidence="12">
        <text>5-amino-6-(5-phospho-D-ribitylamino)uracil + NADP(+) = 5-amino-6-(5-phospho-D-ribosylamino)uracil + NADPH + H(+)</text>
        <dbReference type="Rhea" id="RHEA:17845"/>
        <dbReference type="ChEBI" id="CHEBI:15378"/>
        <dbReference type="ChEBI" id="CHEBI:57783"/>
        <dbReference type="ChEBI" id="CHEBI:58349"/>
        <dbReference type="ChEBI" id="CHEBI:58421"/>
        <dbReference type="ChEBI" id="CHEBI:58453"/>
        <dbReference type="EC" id="1.1.1.193"/>
    </reaction>
</comment>
<evidence type="ECO:0000256" key="5">
    <source>
        <dbReference type="ARBA" id="ARBA00007417"/>
    </source>
</evidence>
<protein>
    <recommendedName>
        <fullName evidence="12">Riboflavin biosynthesis protein RibD</fullName>
    </recommendedName>
    <domain>
        <recommendedName>
            <fullName evidence="12">Diaminohydroxyphosphoribosylaminopyrimidine deaminase</fullName>
            <shortName evidence="12">DRAP deaminase</shortName>
            <ecNumber evidence="12">3.5.4.26</ecNumber>
        </recommendedName>
        <alternativeName>
            <fullName evidence="12">Riboflavin-specific deaminase</fullName>
        </alternativeName>
    </domain>
    <domain>
        <recommendedName>
            <fullName evidence="12">5-amino-6-(5-phosphoribosylamino)uracil reductase</fullName>
            <ecNumber evidence="12">1.1.1.193</ecNumber>
        </recommendedName>
        <alternativeName>
            <fullName evidence="12">HTP reductase</fullName>
        </alternativeName>
    </domain>
</protein>
<dbReference type="Gene3D" id="3.40.430.10">
    <property type="entry name" value="Dihydrofolate Reductase, subunit A"/>
    <property type="match status" value="1"/>
</dbReference>
<evidence type="ECO:0000256" key="10">
    <source>
        <dbReference type="ARBA" id="ARBA00023002"/>
    </source>
</evidence>
<dbReference type="PROSITE" id="PS00903">
    <property type="entry name" value="CYT_DCMP_DEAMINASES_1"/>
    <property type="match status" value="1"/>
</dbReference>
<dbReference type="PROSITE" id="PS51747">
    <property type="entry name" value="CYT_DCMP_DEAMINASES_2"/>
    <property type="match status" value="1"/>
</dbReference>
<dbReference type="GO" id="GO:0008703">
    <property type="term" value="F:5-amino-6-(5-phosphoribosylamino)uracil reductase activity"/>
    <property type="evidence" value="ECO:0007669"/>
    <property type="project" value="UniProtKB-EC"/>
</dbReference>
<name>A0ABY2XKC8_9GAMM</name>
<keyword evidence="7 12" id="KW-0479">Metal-binding</keyword>
<gene>
    <name evidence="14" type="primary">ribD</name>
    <name evidence="14" type="ORF">FGS76_10820</name>
</gene>
<dbReference type="InterPro" id="IPR050765">
    <property type="entry name" value="Riboflavin_Biosynth_HTPR"/>
</dbReference>
<evidence type="ECO:0000256" key="3">
    <source>
        <dbReference type="ARBA" id="ARBA00004910"/>
    </source>
</evidence>
<dbReference type="Pfam" id="PF00383">
    <property type="entry name" value="dCMP_cyt_deam_1"/>
    <property type="match status" value="1"/>
</dbReference>
<dbReference type="PANTHER" id="PTHR38011:SF7">
    <property type="entry name" value="2,5-DIAMINO-6-RIBOSYLAMINO-4(3H)-PYRIMIDINONE 5'-PHOSPHATE REDUCTASE"/>
    <property type="match status" value="1"/>
</dbReference>
<dbReference type="InterPro" id="IPR004794">
    <property type="entry name" value="Eubact_RibD"/>
</dbReference>
<dbReference type="PANTHER" id="PTHR38011">
    <property type="entry name" value="DIHYDROFOLATE REDUCTASE FAMILY PROTEIN (AFU_ORTHOLOGUE AFUA_8G06820)"/>
    <property type="match status" value="1"/>
</dbReference>